<keyword evidence="8" id="KW-1185">Reference proteome</keyword>
<dbReference type="EMBL" id="JADFFK010000006">
    <property type="protein sequence ID" value="MBE9637072.1"/>
    <property type="molecule type" value="Genomic_DNA"/>
</dbReference>
<feature type="transmembrane region" description="Helical" evidence="5">
    <location>
        <begin position="49"/>
        <end position="70"/>
    </location>
</feature>
<feature type="transmembrane region" description="Helical" evidence="5">
    <location>
        <begin position="169"/>
        <end position="187"/>
    </location>
</feature>
<keyword evidence="7" id="KW-0436">Ligase</keyword>
<evidence type="ECO:0000256" key="3">
    <source>
        <dbReference type="ARBA" id="ARBA00022989"/>
    </source>
</evidence>
<keyword evidence="2 5" id="KW-0812">Transmembrane</keyword>
<comment type="subcellular location">
    <subcellularLocation>
        <location evidence="1">Membrane</location>
        <topology evidence="1">Multi-pass membrane protein</topology>
    </subcellularLocation>
</comment>
<feature type="transmembrane region" description="Helical" evidence="5">
    <location>
        <begin position="217"/>
        <end position="234"/>
    </location>
</feature>
<feature type="transmembrane region" description="Helical" evidence="5">
    <location>
        <begin position="20"/>
        <end position="37"/>
    </location>
</feature>
<evidence type="ECO:0000256" key="2">
    <source>
        <dbReference type="ARBA" id="ARBA00022692"/>
    </source>
</evidence>
<dbReference type="Pfam" id="PF04932">
    <property type="entry name" value="Wzy_C"/>
    <property type="match status" value="1"/>
</dbReference>
<evidence type="ECO:0000256" key="4">
    <source>
        <dbReference type="ARBA" id="ARBA00023136"/>
    </source>
</evidence>
<feature type="transmembrane region" description="Helical" evidence="5">
    <location>
        <begin position="77"/>
        <end position="94"/>
    </location>
</feature>
<evidence type="ECO:0000259" key="6">
    <source>
        <dbReference type="Pfam" id="PF04932"/>
    </source>
</evidence>
<proteinExistence type="predicted"/>
<dbReference type="InterPro" id="IPR051533">
    <property type="entry name" value="WaaL-like"/>
</dbReference>
<comment type="caution">
    <text evidence="7">The sequence shown here is derived from an EMBL/GenBank/DDBJ whole genome shotgun (WGS) entry which is preliminary data.</text>
</comment>
<name>A0ABR9X0Q5_9RHOB</name>
<keyword evidence="3 5" id="KW-1133">Transmembrane helix</keyword>
<evidence type="ECO:0000256" key="1">
    <source>
        <dbReference type="ARBA" id="ARBA00004141"/>
    </source>
</evidence>
<feature type="transmembrane region" description="Helical" evidence="5">
    <location>
        <begin position="336"/>
        <end position="359"/>
    </location>
</feature>
<feature type="transmembrane region" description="Helical" evidence="5">
    <location>
        <begin position="241"/>
        <end position="266"/>
    </location>
</feature>
<dbReference type="GO" id="GO:0016874">
    <property type="term" value="F:ligase activity"/>
    <property type="evidence" value="ECO:0007669"/>
    <property type="project" value="UniProtKB-KW"/>
</dbReference>
<gene>
    <name evidence="7" type="ORF">IQ782_09500</name>
</gene>
<dbReference type="PANTHER" id="PTHR37422:SF13">
    <property type="entry name" value="LIPOPOLYSACCHARIDE BIOSYNTHESIS PROTEIN PA4999-RELATED"/>
    <property type="match status" value="1"/>
</dbReference>
<keyword evidence="4 5" id="KW-0472">Membrane</keyword>
<evidence type="ECO:0000313" key="7">
    <source>
        <dbReference type="EMBL" id="MBE9637072.1"/>
    </source>
</evidence>
<feature type="transmembrane region" description="Helical" evidence="5">
    <location>
        <begin position="125"/>
        <end position="149"/>
    </location>
</feature>
<organism evidence="7 8">
    <name type="scientific">Salipiger mangrovisoli</name>
    <dbReference type="NCBI Taxonomy" id="2865933"/>
    <lineage>
        <taxon>Bacteria</taxon>
        <taxon>Pseudomonadati</taxon>
        <taxon>Pseudomonadota</taxon>
        <taxon>Alphaproteobacteria</taxon>
        <taxon>Rhodobacterales</taxon>
        <taxon>Roseobacteraceae</taxon>
        <taxon>Salipiger</taxon>
    </lineage>
</organism>
<feature type="transmembrane region" description="Helical" evidence="5">
    <location>
        <begin position="100"/>
        <end position="118"/>
    </location>
</feature>
<feature type="transmembrane region" description="Helical" evidence="5">
    <location>
        <begin position="194"/>
        <end position="211"/>
    </location>
</feature>
<sequence>MALVEPHRPALSARRESADIWAFADVTLLFLVFFVSSDSFIQLGKIQSLTWMMCYAIALLRFGMLWPYFFPVLMRNKVLFIYPAVCIASVIWSFSKGSTLVASLQLTMSMMIGCYLGWRYSLTVIIKALTIVISISVFLSILHWATGIFPWPVYTRAGGLAGLYSHKNMLGQRALFAVIAIMAVWLMRSREAGTLFKVALIPTMFVTLFALVLSQSMTSVLLLPVLGGMLFVIGSRRIPSLVAFPSAVLGLIMFALVPVLLGLYGIDPVQSVLDAVGKSSSLTGRTTLWEVARGVSAQHPFFGVGYGAFWQAGEFAHERFMTQEAGATTSRSFHNFVFEILVGTGWPGLLAMIALLLAATKQLLRLYALRGSAAAAGGLVLMVGIIFTSLLGTTLFRGHEFMLILVVIFIVSGREEWTSGAAQGAHNRA</sequence>
<dbReference type="Proteomes" id="UP000607796">
    <property type="component" value="Unassembled WGS sequence"/>
</dbReference>
<evidence type="ECO:0000313" key="8">
    <source>
        <dbReference type="Proteomes" id="UP000607796"/>
    </source>
</evidence>
<dbReference type="PANTHER" id="PTHR37422">
    <property type="entry name" value="TEICHURONIC ACID BIOSYNTHESIS PROTEIN TUAE"/>
    <property type="match status" value="1"/>
</dbReference>
<dbReference type="RefSeq" id="WP_194134389.1">
    <property type="nucleotide sequence ID" value="NZ_JADFFK010000006.1"/>
</dbReference>
<evidence type="ECO:0000256" key="5">
    <source>
        <dbReference type="SAM" id="Phobius"/>
    </source>
</evidence>
<feature type="domain" description="O-antigen ligase-related" evidence="6">
    <location>
        <begin position="203"/>
        <end position="352"/>
    </location>
</feature>
<protein>
    <submittedName>
        <fullName evidence="7">O-antigen ligase family protein</fullName>
    </submittedName>
</protein>
<feature type="transmembrane region" description="Helical" evidence="5">
    <location>
        <begin position="371"/>
        <end position="390"/>
    </location>
</feature>
<accession>A0ABR9X0Q5</accession>
<reference evidence="7 8" key="1">
    <citation type="journal article" date="2021" name="Int. J. Syst. Evol. Microbiol.">
        <title>Salipiger mangrovisoli sp. nov., isolated from mangrove soil and the proposal for the reclassification of Paraphaeobacter pallidus as Salipiger pallidus comb. nov.</title>
        <authorList>
            <person name="Du J."/>
            <person name="Liu Y."/>
            <person name="Pei T."/>
            <person name="Deng M.R."/>
            <person name="Zhu H."/>
        </authorList>
    </citation>
    <scope>NUCLEOTIDE SEQUENCE [LARGE SCALE GENOMIC DNA]</scope>
    <source>
        <strain evidence="7 8">6D45A</strain>
    </source>
</reference>
<dbReference type="InterPro" id="IPR007016">
    <property type="entry name" value="O-antigen_ligase-rel_domated"/>
</dbReference>